<protein>
    <submittedName>
        <fullName evidence="1">Uncharacterized protein</fullName>
    </submittedName>
</protein>
<organism evidence="1 2">
    <name type="scientific">Elysia crispata</name>
    <name type="common">lettuce slug</name>
    <dbReference type="NCBI Taxonomy" id="231223"/>
    <lineage>
        <taxon>Eukaryota</taxon>
        <taxon>Metazoa</taxon>
        <taxon>Spiralia</taxon>
        <taxon>Lophotrochozoa</taxon>
        <taxon>Mollusca</taxon>
        <taxon>Gastropoda</taxon>
        <taxon>Heterobranchia</taxon>
        <taxon>Euthyneura</taxon>
        <taxon>Panpulmonata</taxon>
        <taxon>Sacoglossa</taxon>
        <taxon>Placobranchoidea</taxon>
        <taxon>Plakobranchidae</taxon>
        <taxon>Elysia</taxon>
    </lineage>
</organism>
<comment type="caution">
    <text evidence="1">The sequence shown here is derived from an EMBL/GenBank/DDBJ whole genome shotgun (WGS) entry which is preliminary data.</text>
</comment>
<dbReference type="Proteomes" id="UP001283361">
    <property type="component" value="Unassembled WGS sequence"/>
</dbReference>
<keyword evidence="2" id="KW-1185">Reference proteome</keyword>
<evidence type="ECO:0000313" key="2">
    <source>
        <dbReference type="Proteomes" id="UP001283361"/>
    </source>
</evidence>
<name>A0AAE1AAT2_9GAST</name>
<evidence type="ECO:0000313" key="1">
    <source>
        <dbReference type="EMBL" id="KAK3784143.1"/>
    </source>
</evidence>
<dbReference type="EMBL" id="JAWDGP010002306">
    <property type="protein sequence ID" value="KAK3784143.1"/>
    <property type="molecule type" value="Genomic_DNA"/>
</dbReference>
<accession>A0AAE1AAT2</accession>
<proteinExistence type="predicted"/>
<gene>
    <name evidence="1" type="ORF">RRG08_030934</name>
</gene>
<sequence>MWRPAAPPSTQQQAATTPLWVFTKPDLDACHGSDGRVRHQQTHPRSTQWLKPKHLSARENTTGSARALEIRAGTKKVFDPIPQNVLFKKAG</sequence>
<reference evidence="1" key="1">
    <citation type="journal article" date="2023" name="G3 (Bethesda)">
        <title>A reference genome for the long-term kleptoplast-retaining sea slug Elysia crispata morphotype clarki.</title>
        <authorList>
            <person name="Eastman K.E."/>
            <person name="Pendleton A.L."/>
            <person name="Shaikh M.A."/>
            <person name="Suttiyut T."/>
            <person name="Ogas R."/>
            <person name="Tomko P."/>
            <person name="Gavelis G."/>
            <person name="Widhalm J.R."/>
            <person name="Wisecaver J.H."/>
        </authorList>
    </citation>
    <scope>NUCLEOTIDE SEQUENCE</scope>
    <source>
        <strain evidence="1">ECLA1</strain>
    </source>
</reference>
<dbReference type="AlphaFoldDB" id="A0AAE1AAT2"/>